<dbReference type="STRING" id="662755.CRES_0175"/>
<dbReference type="eggNOG" id="ENOG5032994">
    <property type="taxonomic scope" value="Bacteria"/>
</dbReference>
<name>F8E1N3_CORRG</name>
<gene>
    <name evidence="2" type="ordered locus">CRES_0175</name>
</gene>
<evidence type="ECO:0000256" key="1">
    <source>
        <dbReference type="SAM" id="MobiDB-lite"/>
    </source>
</evidence>
<reference evidence="2 3" key="1">
    <citation type="journal article" date="2012" name="BMC Genomics">
        <title>Complete genome sequence, lifestyle, and multi-drug resistance of the human pathogen Corynebacterium resistens DSM 45100 isolated from blood samples of a leukemia patient.</title>
        <authorList>
            <person name="Schroder J."/>
            <person name="Maus I."/>
            <person name="Meyer K."/>
            <person name="Wordemann S."/>
            <person name="Blom J."/>
            <person name="Jaenicke S."/>
            <person name="Schneider J."/>
            <person name="Trost E."/>
            <person name="Tauch A."/>
        </authorList>
    </citation>
    <scope>NUCLEOTIDE SEQUENCE [LARGE SCALE GENOMIC DNA]</scope>
    <source>
        <strain evidence="3">DSM 45100 / JCM 12819 / CCUG 50093 / GTC 2026 / SICGH 158</strain>
    </source>
</reference>
<sequence length="129" mass="13693">MLAIIGAVISLAIFAGMSGGPESYIRKNFKSVGTNTYRCEGDPKAVADQIAKNVRPKARATDSQTGEHFMRYSDKIVRVSGRGPTKCEIRMESDRHYRSGGFIYLGPGFNPSSPRGSSSGSSGSGGGVK</sequence>
<protein>
    <submittedName>
        <fullName evidence="2">Secreted protein</fullName>
    </submittedName>
</protein>
<dbReference type="KEGG" id="crd:CRES_0175"/>
<accession>F8E1N3</accession>
<evidence type="ECO:0000313" key="2">
    <source>
        <dbReference type="EMBL" id="AEI08538.1"/>
    </source>
</evidence>
<dbReference type="HOGENOM" id="CLU_140231_0_0_11"/>
<dbReference type="Proteomes" id="UP000000492">
    <property type="component" value="Chromosome"/>
</dbReference>
<dbReference type="AlphaFoldDB" id="F8E1N3"/>
<dbReference type="InterPro" id="IPR025341">
    <property type="entry name" value="DUF4247"/>
</dbReference>
<feature type="region of interest" description="Disordered" evidence="1">
    <location>
        <begin position="108"/>
        <end position="129"/>
    </location>
</feature>
<proteinExistence type="predicted"/>
<keyword evidence="3" id="KW-1185">Reference proteome</keyword>
<dbReference type="Pfam" id="PF14042">
    <property type="entry name" value="DUF4247"/>
    <property type="match status" value="1"/>
</dbReference>
<organism evidence="2 3">
    <name type="scientific">Corynebacterium resistens (strain DSM 45100 / JCM 12819 / GTC 2026 / SICGH 158)</name>
    <dbReference type="NCBI Taxonomy" id="662755"/>
    <lineage>
        <taxon>Bacteria</taxon>
        <taxon>Bacillati</taxon>
        <taxon>Actinomycetota</taxon>
        <taxon>Actinomycetes</taxon>
        <taxon>Mycobacteriales</taxon>
        <taxon>Corynebacteriaceae</taxon>
        <taxon>Corynebacterium</taxon>
    </lineage>
</organism>
<dbReference type="EMBL" id="CP002857">
    <property type="protein sequence ID" value="AEI08538.1"/>
    <property type="molecule type" value="Genomic_DNA"/>
</dbReference>
<feature type="compositionally biased region" description="Low complexity" evidence="1">
    <location>
        <begin position="108"/>
        <end position="121"/>
    </location>
</feature>
<evidence type="ECO:0000313" key="3">
    <source>
        <dbReference type="Proteomes" id="UP000000492"/>
    </source>
</evidence>